<name>A0A0V0XJW9_TRIPS</name>
<accession>A0A0V0XJW9</accession>
<evidence type="ECO:0000313" key="2">
    <source>
        <dbReference type="EMBL" id="KRX88267.1"/>
    </source>
</evidence>
<dbReference type="EMBL" id="JYDU01000242">
    <property type="protein sequence ID" value="KRX88267.1"/>
    <property type="molecule type" value="Genomic_DNA"/>
</dbReference>
<evidence type="ECO:0000256" key="1">
    <source>
        <dbReference type="SAM" id="MobiDB-lite"/>
    </source>
</evidence>
<organism evidence="2 3">
    <name type="scientific">Trichinella pseudospiralis</name>
    <name type="common">Parasitic roundworm</name>
    <dbReference type="NCBI Taxonomy" id="6337"/>
    <lineage>
        <taxon>Eukaryota</taxon>
        <taxon>Metazoa</taxon>
        <taxon>Ecdysozoa</taxon>
        <taxon>Nematoda</taxon>
        <taxon>Enoplea</taxon>
        <taxon>Dorylaimia</taxon>
        <taxon>Trichinellida</taxon>
        <taxon>Trichinellidae</taxon>
        <taxon>Trichinella</taxon>
    </lineage>
</organism>
<reference evidence="2 3" key="1">
    <citation type="submission" date="2015-01" db="EMBL/GenBank/DDBJ databases">
        <title>Evolution of Trichinella species and genotypes.</title>
        <authorList>
            <person name="Korhonen P.K."/>
            <person name="Edoardo P."/>
            <person name="Giuseppe L.R."/>
            <person name="Gasser R.B."/>
        </authorList>
    </citation>
    <scope>NUCLEOTIDE SEQUENCE [LARGE SCALE GENOMIC DNA]</scope>
    <source>
        <strain evidence="2">ISS141</strain>
    </source>
</reference>
<feature type="region of interest" description="Disordered" evidence="1">
    <location>
        <begin position="1"/>
        <end position="34"/>
    </location>
</feature>
<evidence type="ECO:0000313" key="3">
    <source>
        <dbReference type="Proteomes" id="UP000054815"/>
    </source>
</evidence>
<dbReference type="AlphaFoldDB" id="A0A0V0XJW9"/>
<feature type="compositionally biased region" description="Polar residues" evidence="1">
    <location>
        <begin position="1"/>
        <end position="14"/>
    </location>
</feature>
<evidence type="ECO:0008006" key="4">
    <source>
        <dbReference type="Google" id="ProtNLM"/>
    </source>
</evidence>
<comment type="caution">
    <text evidence="2">The sequence shown here is derived from an EMBL/GenBank/DDBJ whole genome shotgun (WGS) entry which is preliminary data.</text>
</comment>
<protein>
    <recommendedName>
        <fullName evidence="4">PiggyBac transposable element-derived protein domain-containing protein</fullName>
    </recommendedName>
</protein>
<gene>
    <name evidence="2" type="ORF">T4E_6687</name>
</gene>
<proteinExistence type="predicted"/>
<dbReference type="Proteomes" id="UP000054815">
    <property type="component" value="Unassembled WGS sequence"/>
</dbReference>
<dbReference type="STRING" id="6337.A0A0V0XJW9"/>
<sequence>MRSRQPVNDETLASSKREDTDISNVALETDDSVVEDSNLDYETYSQMAADTAKDNGETVCLQCYKNDPRTNTAESTGPEIKPLEACGTLKMEEQFFQQSFQGSRHSKDELAVIWDTWIKNLPKTYNPSENVAVDDRLYPFKGRCQFRHLLFKVKLCMEYANLNWQAVKWNSREEPRHASRS</sequence>